<evidence type="ECO:0000256" key="2">
    <source>
        <dbReference type="ARBA" id="ARBA00022448"/>
    </source>
</evidence>
<dbReference type="InterPro" id="IPR005828">
    <property type="entry name" value="MFS_sugar_transport-like"/>
</dbReference>
<dbReference type="InterPro" id="IPR051084">
    <property type="entry name" value="H+-coupled_symporters"/>
</dbReference>
<evidence type="ECO:0000256" key="3">
    <source>
        <dbReference type="ARBA" id="ARBA00022475"/>
    </source>
</evidence>
<evidence type="ECO:0000256" key="6">
    <source>
        <dbReference type="ARBA" id="ARBA00022989"/>
    </source>
</evidence>
<dbReference type="SUPFAM" id="SSF103473">
    <property type="entry name" value="MFS general substrate transporter"/>
    <property type="match status" value="1"/>
</dbReference>
<feature type="transmembrane region" description="Helical" evidence="9">
    <location>
        <begin position="90"/>
        <end position="115"/>
    </location>
</feature>
<keyword evidence="7 9" id="KW-0472">Membrane</keyword>
<dbReference type="InterPro" id="IPR036259">
    <property type="entry name" value="MFS_trans_sf"/>
</dbReference>
<proteinExistence type="predicted"/>
<keyword evidence="12" id="KW-1185">Reference proteome</keyword>
<feature type="transmembrane region" description="Helical" evidence="9">
    <location>
        <begin position="348"/>
        <end position="370"/>
    </location>
</feature>
<protein>
    <submittedName>
        <fullName evidence="11">MFS transporter</fullName>
    </submittedName>
</protein>
<dbReference type="InterPro" id="IPR020846">
    <property type="entry name" value="MFS_dom"/>
</dbReference>
<feature type="transmembrane region" description="Helical" evidence="9">
    <location>
        <begin position="437"/>
        <end position="455"/>
    </location>
</feature>
<feature type="transmembrane region" description="Helical" evidence="9">
    <location>
        <begin position="316"/>
        <end position="336"/>
    </location>
</feature>
<name>A0ABP8TXP7_9ACTN</name>
<dbReference type="PROSITE" id="PS00217">
    <property type="entry name" value="SUGAR_TRANSPORT_2"/>
    <property type="match status" value="1"/>
</dbReference>
<reference evidence="12" key="1">
    <citation type="journal article" date="2019" name="Int. J. Syst. Evol. Microbiol.">
        <title>The Global Catalogue of Microorganisms (GCM) 10K type strain sequencing project: providing services to taxonomists for standard genome sequencing and annotation.</title>
        <authorList>
            <consortium name="The Broad Institute Genomics Platform"/>
            <consortium name="The Broad Institute Genome Sequencing Center for Infectious Disease"/>
            <person name="Wu L."/>
            <person name="Ma J."/>
        </authorList>
    </citation>
    <scope>NUCLEOTIDE SEQUENCE [LARGE SCALE GENOMIC DNA]</scope>
    <source>
        <strain evidence="12">JCM 17938</strain>
    </source>
</reference>
<organism evidence="11 12">
    <name type="scientific">Actinoallomurus liliacearum</name>
    <dbReference type="NCBI Taxonomy" id="1080073"/>
    <lineage>
        <taxon>Bacteria</taxon>
        <taxon>Bacillati</taxon>
        <taxon>Actinomycetota</taxon>
        <taxon>Actinomycetes</taxon>
        <taxon>Streptosporangiales</taxon>
        <taxon>Thermomonosporaceae</taxon>
        <taxon>Actinoallomurus</taxon>
    </lineage>
</organism>
<dbReference type="PANTHER" id="PTHR43528:SF1">
    <property type="entry name" value="ALPHA-KETOGLUTARATE PERMEASE"/>
    <property type="match status" value="1"/>
</dbReference>
<keyword evidence="4 9" id="KW-0812">Transmembrane</keyword>
<feature type="region of interest" description="Disordered" evidence="8">
    <location>
        <begin position="1"/>
        <end position="23"/>
    </location>
</feature>
<sequence>MSERSERIGNAAPLVTPPTKEGARLTHSREGTTAAAAGGRTVRMTAKQRRAVVAGAVGNTVEWVDWAVYSAFAPIFATQFFPKGDKTADLLATLAVFAVGFGMRPIGAAVLGGFADRRGRKAGMTLTISMMAVAALVVAVCPPYSAIGIAAPAVLVIARLVQGFSAGGEFGTSSAFLIESAAPGRRAFVGSWQQVSVGAGTLIASLLGTLLTSTLSDGALTTWGWRAAFAVGGLLGLVGLWLRTAVEETDAFVEVARSREGDARPRPLRDMVKKHPRAAWRVVAITIAGTLLYYIWVSYMPGYAHAAEDVPLSRAFLANTLAIIVFLVMLPFGGMLSDRFGRKPTMTVFAAGFLLLSWPSFQLVGGGFWSLLVVELAGMFFLVGYSANCAVVMAEQFPAEVRTTGIGLPYALAVALFGGTAPYVTTWLATHGHRDRVWIYTAIAAAIGVVVYATMPETKGKELE</sequence>
<comment type="caution">
    <text evidence="11">The sequence shown here is derived from an EMBL/GenBank/DDBJ whole genome shotgun (WGS) entry which is preliminary data.</text>
</comment>
<dbReference type="InterPro" id="IPR005829">
    <property type="entry name" value="Sugar_transporter_CS"/>
</dbReference>
<evidence type="ECO:0000256" key="8">
    <source>
        <dbReference type="SAM" id="MobiDB-lite"/>
    </source>
</evidence>
<accession>A0ABP8TXP7</accession>
<feature type="transmembrane region" description="Helical" evidence="9">
    <location>
        <begin position="146"/>
        <end position="166"/>
    </location>
</feature>
<dbReference type="Gene3D" id="1.20.1250.20">
    <property type="entry name" value="MFS general substrate transporter like domains"/>
    <property type="match status" value="2"/>
</dbReference>
<evidence type="ECO:0000313" key="11">
    <source>
        <dbReference type="EMBL" id="GAA4616757.1"/>
    </source>
</evidence>
<evidence type="ECO:0000256" key="9">
    <source>
        <dbReference type="SAM" id="Phobius"/>
    </source>
</evidence>
<dbReference type="Proteomes" id="UP001500212">
    <property type="component" value="Unassembled WGS sequence"/>
</dbReference>
<evidence type="ECO:0000256" key="4">
    <source>
        <dbReference type="ARBA" id="ARBA00022692"/>
    </source>
</evidence>
<feature type="transmembrane region" description="Helical" evidence="9">
    <location>
        <begin position="376"/>
        <end position="394"/>
    </location>
</feature>
<gene>
    <name evidence="11" type="ORF">GCM10023195_74600</name>
</gene>
<keyword evidence="5" id="KW-0769">Symport</keyword>
<dbReference type="PROSITE" id="PS00216">
    <property type="entry name" value="SUGAR_TRANSPORT_1"/>
    <property type="match status" value="1"/>
</dbReference>
<keyword evidence="2" id="KW-0813">Transport</keyword>
<comment type="subcellular location">
    <subcellularLocation>
        <location evidence="1">Cell membrane</location>
        <topology evidence="1">Multi-pass membrane protein</topology>
    </subcellularLocation>
</comment>
<feature type="transmembrane region" description="Helical" evidence="9">
    <location>
        <begin position="223"/>
        <end position="242"/>
    </location>
</feature>
<keyword evidence="6 9" id="KW-1133">Transmembrane helix</keyword>
<evidence type="ECO:0000256" key="1">
    <source>
        <dbReference type="ARBA" id="ARBA00004651"/>
    </source>
</evidence>
<dbReference type="EMBL" id="BAABHJ010000037">
    <property type="protein sequence ID" value="GAA4616757.1"/>
    <property type="molecule type" value="Genomic_DNA"/>
</dbReference>
<feature type="transmembrane region" description="Helical" evidence="9">
    <location>
        <begin position="278"/>
        <end position="296"/>
    </location>
</feature>
<keyword evidence="3" id="KW-1003">Cell membrane</keyword>
<evidence type="ECO:0000313" key="12">
    <source>
        <dbReference type="Proteomes" id="UP001500212"/>
    </source>
</evidence>
<evidence type="ECO:0000259" key="10">
    <source>
        <dbReference type="PROSITE" id="PS50850"/>
    </source>
</evidence>
<dbReference type="PANTHER" id="PTHR43528">
    <property type="entry name" value="ALPHA-KETOGLUTARATE PERMEASE"/>
    <property type="match status" value="1"/>
</dbReference>
<feature type="domain" description="Major facilitator superfamily (MFS) profile" evidence="10">
    <location>
        <begin position="51"/>
        <end position="459"/>
    </location>
</feature>
<dbReference type="Pfam" id="PF00083">
    <property type="entry name" value="Sugar_tr"/>
    <property type="match status" value="1"/>
</dbReference>
<evidence type="ECO:0000256" key="5">
    <source>
        <dbReference type="ARBA" id="ARBA00022847"/>
    </source>
</evidence>
<dbReference type="PROSITE" id="PS50850">
    <property type="entry name" value="MFS"/>
    <property type="match status" value="1"/>
</dbReference>
<evidence type="ECO:0000256" key="7">
    <source>
        <dbReference type="ARBA" id="ARBA00023136"/>
    </source>
</evidence>
<feature type="transmembrane region" description="Helical" evidence="9">
    <location>
        <begin position="406"/>
        <end position="425"/>
    </location>
</feature>
<dbReference type="RefSeq" id="WP_345365043.1">
    <property type="nucleotide sequence ID" value="NZ_BAABHJ010000037.1"/>
</dbReference>